<accession>A0ACC5SNU9</accession>
<gene>
    <name evidence="1" type="ORF">J2Z19_000259</name>
</gene>
<protein>
    <submittedName>
        <fullName evidence="1">Uncharacterized protein</fullName>
    </submittedName>
</protein>
<keyword evidence="2" id="KW-1185">Reference proteome</keyword>
<dbReference type="EMBL" id="JAGGJR010000001">
    <property type="protein sequence ID" value="MBP1870562.1"/>
    <property type="molecule type" value="Genomic_DNA"/>
</dbReference>
<comment type="caution">
    <text evidence="1">The sequence shown here is derived from an EMBL/GenBank/DDBJ whole genome shotgun (WGS) entry which is preliminary data.</text>
</comment>
<evidence type="ECO:0000313" key="1">
    <source>
        <dbReference type="EMBL" id="MBP1870562.1"/>
    </source>
</evidence>
<proteinExistence type="predicted"/>
<sequence>MYGRHSLSGKPGKGKVFPMGRRDLQSPQEASLNPRSVANARKFSALSGFEKA</sequence>
<organism evidence="1 2">
    <name type="scientific">Ensifer adhaerens</name>
    <name type="common">Sinorhizobium morelense</name>
    <dbReference type="NCBI Taxonomy" id="106592"/>
    <lineage>
        <taxon>Bacteria</taxon>
        <taxon>Pseudomonadati</taxon>
        <taxon>Pseudomonadota</taxon>
        <taxon>Alphaproteobacteria</taxon>
        <taxon>Hyphomicrobiales</taxon>
        <taxon>Rhizobiaceae</taxon>
        <taxon>Sinorhizobium/Ensifer group</taxon>
        <taxon>Ensifer</taxon>
    </lineage>
</organism>
<reference evidence="1" key="1">
    <citation type="submission" date="2021-03" db="EMBL/GenBank/DDBJ databases">
        <title>Genomic Encyclopedia of Type Strains, Phase IV (KMG-IV): sequencing the most valuable type-strain genomes for metagenomic binning, comparative biology and taxonomic classification.</title>
        <authorList>
            <person name="Goeker M."/>
        </authorList>
    </citation>
    <scope>NUCLEOTIDE SEQUENCE</scope>
    <source>
        <strain evidence="1">DSM 18131</strain>
    </source>
</reference>
<name>A0ACC5SNU9_ENSAD</name>
<dbReference type="Proteomes" id="UP000823773">
    <property type="component" value="Unassembled WGS sequence"/>
</dbReference>
<evidence type="ECO:0000313" key="2">
    <source>
        <dbReference type="Proteomes" id="UP000823773"/>
    </source>
</evidence>